<proteinExistence type="predicted"/>
<feature type="DNA-binding region" description="H-T-H motif" evidence="4">
    <location>
        <begin position="31"/>
        <end position="50"/>
    </location>
</feature>
<evidence type="ECO:0000313" key="6">
    <source>
        <dbReference type="EMBL" id="AFP37338.1"/>
    </source>
</evidence>
<protein>
    <submittedName>
        <fullName evidence="6">Transcriptional regulatory protein (Possibly Tetr-family)</fullName>
    </submittedName>
</protein>
<dbReference type="PROSITE" id="PS50977">
    <property type="entry name" value="HTH_TETR_2"/>
    <property type="match status" value="1"/>
</dbReference>
<dbReference type="InterPro" id="IPR049445">
    <property type="entry name" value="TetR_SbtR-like_C"/>
</dbReference>
<sequence length="190" mass="20225">MMSMRADAARNRARVLEVAYEAFAQDGLAVPIDEIARRAGVGAGTVYRHFPSKEDLYRAVVAERIREIVDQGQALLADGDPGEALFDYLRLMVLQCGAADRGLVEALAGAGIDVKTMVPDAEDEYMEMLGGLLRAAQRAGTVRGDVTATDVKALLVGCQAMQAYDATAAEHLTGVVFDGLRVAPASVPSR</sequence>
<dbReference type="InterPro" id="IPR001647">
    <property type="entry name" value="HTH_TetR"/>
</dbReference>
<dbReference type="Proteomes" id="UP000006158">
    <property type="component" value="Chromosome"/>
</dbReference>
<dbReference type="PATRIC" id="fig|246196.56.peg.879"/>
<evidence type="ECO:0000313" key="7">
    <source>
        <dbReference type="Proteomes" id="UP000006158"/>
    </source>
</evidence>
<evidence type="ECO:0000256" key="2">
    <source>
        <dbReference type="ARBA" id="ARBA00023125"/>
    </source>
</evidence>
<dbReference type="Pfam" id="PF21597">
    <property type="entry name" value="TetR_C_43"/>
    <property type="match status" value="1"/>
</dbReference>
<dbReference type="AlphaFoldDB" id="I7FEM0"/>
<keyword evidence="3" id="KW-0804">Transcription</keyword>
<dbReference type="InterPro" id="IPR036271">
    <property type="entry name" value="Tet_transcr_reg_TetR-rel_C_sf"/>
</dbReference>
<evidence type="ECO:0000256" key="1">
    <source>
        <dbReference type="ARBA" id="ARBA00023015"/>
    </source>
</evidence>
<dbReference type="PANTHER" id="PTHR30055">
    <property type="entry name" value="HTH-TYPE TRANSCRIPTIONAL REGULATOR RUTR"/>
    <property type="match status" value="1"/>
</dbReference>
<feature type="domain" description="HTH tetR-type" evidence="5">
    <location>
        <begin position="9"/>
        <end position="68"/>
    </location>
</feature>
<dbReference type="SUPFAM" id="SSF48498">
    <property type="entry name" value="Tetracyclin repressor-like, C-terminal domain"/>
    <property type="match status" value="1"/>
</dbReference>
<reference evidence="6 7" key="1">
    <citation type="journal article" date="2007" name="Genome Biol.">
        <title>Interrupted coding sequences in Mycobacterium smegmatis: authentic mutations or sequencing errors?</title>
        <authorList>
            <person name="Deshayes C."/>
            <person name="Perrodou E."/>
            <person name="Gallien S."/>
            <person name="Euphrasie D."/>
            <person name="Schaeffer C."/>
            <person name="Van-Dorsselaer A."/>
            <person name="Poch O."/>
            <person name="Lecompte O."/>
            <person name="Reyrat J.M."/>
        </authorList>
    </citation>
    <scope>NUCLEOTIDE SEQUENCE [LARGE SCALE GENOMIC DNA]</scope>
    <source>
        <strain evidence="7">ATCC 700084 / mc(2)155</strain>
    </source>
</reference>
<evidence type="ECO:0000259" key="5">
    <source>
        <dbReference type="PROSITE" id="PS50977"/>
    </source>
</evidence>
<dbReference type="PRINTS" id="PR00455">
    <property type="entry name" value="HTHTETR"/>
</dbReference>
<organism evidence="6 7">
    <name type="scientific">Mycolicibacterium smegmatis (strain ATCC 700084 / mc(2)155)</name>
    <name type="common">Mycobacterium smegmatis</name>
    <dbReference type="NCBI Taxonomy" id="246196"/>
    <lineage>
        <taxon>Bacteria</taxon>
        <taxon>Bacillati</taxon>
        <taxon>Actinomycetota</taxon>
        <taxon>Actinomycetes</taxon>
        <taxon>Mycobacteriales</taxon>
        <taxon>Mycobacteriaceae</taxon>
        <taxon>Mycolicibacterium</taxon>
    </lineage>
</organism>
<gene>
    <name evidence="6" type="ordered locus">MSMEI_0858</name>
</gene>
<dbReference type="SUPFAM" id="SSF46689">
    <property type="entry name" value="Homeodomain-like"/>
    <property type="match status" value="1"/>
</dbReference>
<evidence type="ECO:0000256" key="3">
    <source>
        <dbReference type="ARBA" id="ARBA00023163"/>
    </source>
</evidence>
<dbReference type="InterPro" id="IPR009057">
    <property type="entry name" value="Homeodomain-like_sf"/>
</dbReference>
<dbReference type="Pfam" id="PF00440">
    <property type="entry name" value="TetR_N"/>
    <property type="match status" value="1"/>
</dbReference>
<dbReference type="Gene3D" id="1.10.357.10">
    <property type="entry name" value="Tetracycline Repressor, domain 2"/>
    <property type="match status" value="1"/>
</dbReference>
<dbReference type="InterPro" id="IPR050109">
    <property type="entry name" value="HTH-type_TetR-like_transc_reg"/>
</dbReference>
<keyword evidence="1" id="KW-0805">Transcription regulation</keyword>
<evidence type="ECO:0000256" key="4">
    <source>
        <dbReference type="PROSITE-ProRule" id="PRU00335"/>
    </source>
</evidence>
<dbReference type="PANTHER" id="PTHR30055:SF234">
    <property type="entry name" value="HTH-TYPE TRANSCRIPTIONAL REGULATOR BETI"/>
    <property type="match status" value="1"/>
</dbReference>
<accession>I7FEM0</accession>
<dbReference type="GO" id="GO:0000976">
    <property type="term" value="F:transcription cis-regulatory region binding"/>
    <property type="evidence" value="ECO:0007669"/>
    <property type="project" value="TreeGrafter"/>
</dbReference>
<dbReference type="EMBL" id="CP001663">
    <property type="protein sequence ID" value="AFP37338.1"/>
    <property type="molecule type" value="Genomic_DNA"/>
</dbReference>
<reference evidence="6 7" key="2">
    <citation type="journal article" date="2009" name="Genome Res.">
        <title>Ortho-proteogenomics: multiple proteomes investigation through orthology and a new MS-based protocol.</title>
        <authorList>
            <person name="Gallien S."/>
            <person name="Perrodou E."/>
            <person name="Carapito C."/>
            <person name="Deshayes C."/>
            <person name="Reyrat J.M."/>
            <person name="Van Dorsselaer A."/>
            <person name="Poch O."/>
            <person name="Schaeffer C."/>
            <person name="Lecompte O."/>
        </authorList>
    </citation>
    <scope>NUCLEOTIDE SEQUENCE [LARGE SCALE GENOMIC DNA]</scope>
    <source>
        <strain evidence="7">ATCC 700084 / mc(2)155</strain>
    </source>
</reference>
<dbReference type="GO" id="GO:0003700">
    <property type="term" value="F:DNA-binding transcription factor activity"/>
    <property type="evidence" value="ECO:0007669"/>
    <property type="project" value="TreeGrafter"/>
</dbReference>
<keyword evidence="2 4" id="KW-0238">DNA-binding</keyword>
<dbReference type="KEGG" id="msg:MSMEI_0858"/>
<name>I7FEM0_MYCS2</name>